<evidence type="ECO:0000256" key="1">
    <source>
        <dbReference type="SAM" id="MobiDB-lite"/>
    </source>
</evidence>
<keyword evidence="3" id="KW-1185">Reference proteome</keyword>
<reference evidence="2" key="1">
    <citation type="journal article" date="2022" name="bioRxiv">
        <title>Sequencing and chromosome-scale assembly of the giantPleurodeles waltlgenome.</title>
        <authorList>
            <person name="Brown T."/>
            <person name="Elewa A."/>
            <person name="Iarovenko S."/>
            <person name="Subramanian E."/>
            <person name="Araus A.J."/>
            <person name="Petzold A."/>
            <person name="Susuki M."/>
            <person name="Suzuki K.-i.T."/>
            <person name="Hayashi T."/>
            <person name="Toyoda A."/>
            <person name="Oliveira C."/>
            <person name="Osipova E."/>
            <person name="Leigh N.D."/>
            <person name="Simon A."/>
            <person name="Yun M.H."/>
        </authorList>
    </citation>
    <scope>NUCLEOTIDE SEQUENCE</scope>
    <source>
        <strain evidence="2">20211129_DDA</strain>
        <tissue evidence="2">Liver</tissue>
    </source>
</reference>
<dbReference type="Proteomes" id="UP001066276">
    <property type="component" value="Chromosome 1_1"/>
</dbReference>
<feature type="region of interest" description="Disordered" evidence="1">
    <location>
        <begin position="20"/>
        <end position="49"/>
    </location>
</feature>
<dbReference type="AlphaFoldDB" id="A0AAV7WT76"/>
<dbReference type="EMBL" id="JANPWB010000001">
    <property type="protein sequence ID" value="KAJ1215896.1"/>
    <property type="molecule type" value="Genomic_DNA"/>
</dbReference>
<comment type="caution">
    <text evidence="2">The sequence shown here is derived from an EMBL/GenBank/DDBJ whole genome shotgun (WGS) entry which is preliminary data.</text>
</comment>
<name>A0AAV7WT76_PLEWA</name>
<gene>
    <name evidence="2" type="ORF">NDU88_003503</name>
</gene>
<evidence type="ECO:0000313" key="2">
    <source>
        <dbReference type="EMBL" id="KAJ1215896.1"/>
    </source>
</evidence>
<sequence>MWGTQCNTESPRRSRQHLQKHLNRRSEDLSMTVDSAQQEGPTTSESNSASWAMQVRVLGTWARLCMKEVLQKCTEGRAAAVQALHRITIWCGEARTYLHQISTEGLLDCRGYLDPAPVFQGPRSSRCVGTQRTGDAEVWCLHWQGKIPSTHRRFILGFQCRVKADSPQSMHHQETVEKACRMRRYNVAGILLATLLRFCRCPGAVSDRSLAEVEEGSAEELW</sequence>
<protein>
    <submittedName>
        <fullName evidence="2">Uncharacterized protein</fullName>
    </submittedName>
</protein>
<accession>A0AAV7WT76</accession>
<organism evidence="2 3">
    <name type="scientific">Pleurodeles waltl</name>
    <name type="common">Iberian ribbed newt</name>
    <dbReference type="NCBI Taxonomy" id="8319"/>
    <lineage>
        <taxon>Eukaryota</taxon>
        <taxon>Metazoa</taxon>
        <taxon>Chordata</taxon>
        <taxon>Craniata</taxon>
        <taxon>Vertebrata</taxon>
        <taxon>Euteleostomi</taxon>
        <taxon>Amphibia</taxon>
        <taxon>Batrachia</taxon>
        <taxon>Caudata</taxon>
        <taxon>Salamandroidea</taxon>
        <taxon>Salamandridae</taxon>
        <taxon>Pleurodelinae</taxon>
        <taxon>Pleurodeles</taxon>
    </lineage>
</organism>
<evidence type="ECO:0000313" key="3">
    <source>
        <dbReference type="Proteomes" id="UP001066276"/>
    </source>
</evidence>
<feature type="compositionally biased region" description="Polar residues" evidence="1">
    <location>
        <begin position="32"/>
        <end position="49"/>
    </location>
</feature>
<proteinExistence type="predicted"/>